<dbReference type="InterPro" id="IPR036618">
    <property type="entry name" value="PtsI_HPr-bd_sf"/>
</dbReference>
<dbReference type="InterPro" id="IPR001127">
    <property type="entry name" value="PTS_EIIA_1_perm"/>
</dbReference>
<evidence type="ECO:0000256" key="7">
    <source>
        <dbReference type="ARBA" id="ARBA00022490"/>
    </source>
</evidence>
<feature type="domain" description="HPr" evidence="15">
    <location>
        <begin position="165"/>
        <end position="253"/>
    </location>
</feature>
<dbReference type="FunFam" id="2.70.70.10:FF:000001">
    <property type="entry name" value="PTS system glucose-specific IIA component"/>
    <property type="match status" value="1"/>
</dbReference>
<dbReference type="EC" id="2.7.3.9" evidence="5"/>
<dbReference type="PANTHER" id="PTHR46244:SF6">
    <property type="entry name" value="PHOSPHOENOLPYRUVATE-PROTEIN PHOSPHOTRANSFERASE"/>
    <property type="match status" value="1"/>
</dbReference>
<dbReference type="Proteomes" id="UP000241167">
    <property type="component" value="Unassembled WGS sequence"/>
</dbReference>
<dbReference type="PROSITE" id="PS00369">
    <property type="entry name" value="PTS_HPR_HIS"/>
    <property type="match status" value="1"/>
</dbReference>
<dbReference type="Pfam" id="PF02896">
    <property type="entry name" value="PEP-utilizers_C"/>
    <property type="match status" value="1"/>
</dbReference>
<keyword evidence="12" id="KW-0418">Kinase</keyword>
<dbReference type="InterPro" id="IPR000032">
    <property type="entry name" value="HPr-like"/>
</dbReference>
<dbReference type="SUPFAM" id="SSF52009">
    <property type="entry name" value="Phosphohistidine domain"/>
    <property type="match status" value="1"/>
</dbReference>
<evidence type="ECO:0000256" key="10">
    <source>
        <dbReference type="ARBA" id="ARBA00022683"/>
    </source>
</evidence>
<dbReference type="OrthoDB" id="9765468at2"/>
<dbReference type="InterPro" id="IPR006318">
    <property type="entry name" value="PTS_EI-like"/>
</dbReference>
<keyword evidence="6" id="KW-0813">Transport</keyword>
<dbReference type="Gene3D" id="3.20.20.60">
    <property type="entry name" value="Phosphoenolpyruvate-binding domains"/>
    <property type="match status" value="1"/>
</dbReference>
<evidence type="ECO:0000256" key="5">
    <source>
        <dbReference type="ARBA" id="ARBA00012232"/>
    </source>
</evidence>
<dbReference type="Pfam" id="PF00381">
    <property type="entry name" value="PTS-HPr"/>
    <property type="match status" value="1"/>
</dbReference>
<gene>
    <name evidence="16" type="primary">ptsP</name>
    <name evidence="16" type="ORF">C7I55_18770</name>
</gene>
<dbReference type="PROSITE" id="PS51350">
    <property type="entry name" value="PTS_HPR_DOM"/>
    <property type="match status" value="1"/>
</dbReference>
<comment type="caution">
    <text evidence="16">The sequence shown here is derived from an EMBL/GenBank/DDBJ whole genome shotgun (WGS) entry which is preliminary data.</text>
</comment>
<keyword evidence="8" id="KW-0762">Sugar transport</keyword>
<evidence type="ECO:0000256" key="3">
    <source>
        <dbReference type="ARBA" id="ARBA00004496"/>
    </source>
</evidence>
<dbReference type="InterPro" id="IPR000121">
    <property type="entry name" value="PEP_util_C"/>
</dbReference>
<dbReference type="InterPro" id="IPR015813">
    <property type="entry name" value="Pyrv/PenolPyrv_kinase-like_dom"/>
</dbReference>
<comment type="subcellular location">
    <subcellularLocation>
        <location evidence="3">Cytoplasm</location>
    </subcellularLocation>
</comment>
<dbReference type="Pfam" id="PF00391">
    <property type="entry name" value="PEP-utilizers"/>
    <property type="match status" value="1"/>
</dbReference>
<dbReference type="InterPro" id="IPR008279">
    <property type="entry name" value="PEP-util_enz_mobile_dom"/>
</dbReference>
<dbReference type="GO" id="GO:0009401">
    <property type="term" value="P:phosphoenolpyruvate-dependent sugar phosphotransferase system"/>
    <property type="evidence" value="ECO:0007669"/>
    <property type="project" value="UniProtKB-KW"/>
</dbReference>
<dbReference type="Gene3D" id="3.30.1340.10">
    <property type="entry name" value="HPr-like"/>
    <property type="match status" value="1"/>
</dbReference>
<dbReference type="GO" id="GO:0046872">
    <property type="term" value="F:metal ion binding"/>
    <property type="evidence" value="ECO:0007669"/>
    <property type="project" value="UniProtKB-KW"/>
</dbReference>
<dbReference type="GO" id="GO:0008965">
    <property type="term" value="F:phosphoenolpyruvate-protein phosphotransferase activity"/>
    <property type="evidence" value="ECO:0007669"/>
    <property type="project" value="UniProtKB-EC"/>
</dbReference>
<dbReference type="Gene3D" id="2.70.70.10">
    <property type="entry name" value="Glucose Permease (Domain IIA)"/>
    <property type="match status" value="1"/>
</dbReference>
<dbReference type="Gene3D" id="1.10.274.10">
    <property type="entry name" value="PtsI, HPr-binding domain"/>
    <property type="match status" value="1"/>
</dbReference>
<name>A0A2P7QKZ0_9SPHN</name>
<dbReference type="AlphaFoldDB" id="A0A2P7QKZ0"/>
<dbReference type="PRINTS" id="PR00107">
    <property type="entry name" value="PHOSPHOCPHPR"/>
</dbReference>
<keyword evidence="7" id="KW-0963">Cytoplasm</keyword>
<dbReference type="InterPro" id="IPR040442">
    <property type="entry name" value="Pyrv_kinase-like_dom_sf"/>
</dbReference>
<keyword evidence="16" id="KW-0670">Pyruvate</keyword>
<dbReference type="InterPro" id="IPR035895">
    <property type="entry name" value="HPr-like_sf"/>
</dbReference>
<dbReference type="NCBIfam" id="TIGR01003">
    <property type="entry name" value="PTS_HPr_family"/>
    <property type="match status" value="1"/>
</dbReference>
<accession>A0A2P7QKZ0</accession>
<dbReference type="PROSITE" id="PS00742">
    <property type="entry name" value="PEP_ENZYMES_2"/>
    <property type="match status" value="1"/>
</dbReference>
<feature type="domain" description="PTS EIIA type-1" evidence="14">
    <location>
        <begin position="22"/>
        <end position="126"/>
    </location>
</feature>
<dbReference type="RefSeq" id="WP_106514676.1">
    <property type="nucleotide sequence ID" value="NZ_PXYI01000006.1"/>
</dbReference>
<organism evidence="16 17">
    <name type="scientific">Allosphingosinicella deserti</name>
    <dbReference type="NCBI Taxonomy" id="2116704"/>
    <lineage>
        <taxon>Bacteria</taxon>
        <taxon>Pseudomonadati</taxon>
        <taxon>Pseudomonadota</taxon>
        <taxon>Alphaproteobacteria</taxon>
        <taxon>Sphingomonadales</taxon>
        <taxon>Sphingomonadaceae</taxon>
        <taxon>Allosphingosinicella</taxon>
    </lineage>
</organism>
<dbReference type="PRINTS" id="PR01736">
    <property type="entry name" value="PHPHTRNFRASE"/>
</dbReference>
<evidence type="ECO:0000256" key="2">
    <source>
        <dbReference type="ARBA" id="ARBA00001946"/>
    </source>
</evidence>
<keyword evidence="11" id="KW-0479">Metal-binding</keyword>
<dbReference type="InterPro" id="IPR011055">
    <property type="entry name" value="Dup_hybrid_motif"/>
</dbReference>
<keyword evidence="13" id="KW-0460">Magnesium</keyword>
<evidence type="ECO:0000313" key="16">
    <source>
        <dbReference type="EMBL" id="PSJ38610.1"/>
    </source>
</evidence>
<dbReference type="SUPFAM" id="SSF51621">
    <property type="entry name" value="Phosphoenolpyruvate/pyruvate domain"/>
    <property type="match status" value="1"/>
</dbReference>
<evidence type="ECO:0000256" key="11">
    <source>
        <dbReference type="ARBA" id="ARBA00022723"/>
    </source>
</evidence>
<dbReference type="GO" id="GO:0016301">
    <property type="term" value="F:kinase activity"/>
    <property type="evidence" value="ECO:0007669"/>
    <property type="project" value="UniProtKB-KW"/>
</dbReference>
<comment type="cofactor">
    <cofactor evidence="2">
        <name>Mg(2+)</name>
        <dbReference type="ChEBI" id="CHEBI:18420"/>
    </cofactor>
</comment>
<dbReference type="InterPro" id="IPR008731">
    <property type="entry name" value="PTS_EIN"/>
</dbReference>
<keyword evidence="9 16" id="KW-0808">Transferase</keyword>
<comment type="similarity">
    <text evidence="4">Belongs to the PEP-utilizing enzyme family.</text>
</comment>
<evidence type="ECO:0000313" key="17">
    <source>
        <dbReference type="Proteomes" id="UP000241167"/>
    </source>
</evidence>
<evidence type="ECO:0000256" key="13">
    <source>
        <dbReference type="ARBA" id="ARBA00022842"/>
    </source>
</evidence>
<dbReference type="PANTHER" id="PTHR46244">
    <property type="entry name" value="PHOSPHOENOLPYRUVATE-PROTEIN PHOSPHOTRANSFERASE"/>
    <property type="match status" value="1"/>
</dbReference>
<dbReference type="EMBL" id="PXYI01000006">
    <property type="protein sequence ID" value="PSJ38610.1"/>
    <property type="molecule type" value="Genomic_DNA"/>
</dbReference>
<dbReference type="NCBIfam" id="TIGR00830">
    <property type="entry name" value="PTBA"/>
    <property type="match status" value="1"/>
</dbReference>
<keyword evidence="17" id="KW-1185">Reference proteome</keyword>
<evidence type="ECO:0000259" key="14">
    <source>
        <dbReference type="PROSITE" id="PS51093"/>
    </source>
</evidence>
<dbReference type="SUPFAM" id="SSF55594">
    <property type="entry name" value="HPr-like"/>
    <property type="match status" value="1"/>
</dbReference>
<dbReference type="GO" id="GO:0005737">
    <property type="term" value="C:cytoplasm"/>
    <property type="evidence" value="ECO:0007669"/>
    <property type="project" value="UniProtKB-SubCell"/>
</dbReference>
<dbReference type="InterPro" id="IPR001020">
    <property type="entry name" value="PTS_HPr_His_P_site"/>
</dbReference>
<dbReference type="Gene3D" id="3.50.30.10">
    <property type="entry name" value="Phosphohistidine domain"/>
    <property type="match status" value="1"/>
</dbReference>
<evidence type="ECO:0000256" key="8">
    <source>
        <dbReference type="ARBA" id="ARBA00022597"/>
    </source>
</evidence>
<proteinExistence type="inferred from homology"/>
<dbReference type="InterPro" id="IPR036637">
    <property type="entry name" value="Phosphohistidine_dom_sf"/>
</dbReference>
<dbReference type="PROSITE" id="PS00371">
    <property type="entry name" value="PTS_EIIA_TYPE_1_HIS"/>
    <property type="match status" value="1"/>
</dbReference>
<dbReference type="SUPFAM" id="SSF51261">
    <property type="entry name" value="Duplicated hybrid motif"/>
    <property type="match status" value="1"/>
</dbReference>
<protein>
    <recommendedName>
        <fullName evidence="5">phosphoenolpyruvate--protein phosphotransferase</fullName>
        <ecNumber evidence="5">2.7.3.9</ecNumber>
    </recommendedName>
</protein>
<comment type="catalytic activity">
    <reaction evidence="1">
        <text>L-histidyl-[protein] + phosphoenolpyruvate = N(pros)-phospho-L-histidyl-[protein] + pyruvate</text>
        <dbReference type="Rhea" id="RHEA:23880"/>
        <dbReference type="Rhea" id="RHEA-COMP:9745"/>
        <dbReference type="Rhea" id="RHEA-COMP:9746"/>
        <dbReference type="ChEBI" id="CHEBI:15361"/>
        <dbReference type="ChEBI" id="CHEBI:29979"/>
        <dbReference type="ChEBI" id="CHEBI:58702"/>
        <dbReference type="ChEBI" id="CHEBI:64837"/>
        <dbReference type="EC" id="2.7.3.9"/>
    </reaction>
</comment>
<evidence type="ECO:0000256" key="1">
    <source>
        <dbReference type="ARBA" id="ARBA00000683"/>
    </source>
</evidence>
<sequence length="850" mass="87408">MSDVVLHAPVAGWASGLEEVPDEVFAGRMMGDGIAIDPLAGAIVAPCDGTITLIAQTAHAVTLRAANGAEILIHIGLETVRLGGNGFTARVSKDQQVRTGDVLISFDLDSIALQARSLVTPIVVTNSELFRFVASGSRLVTAGDRIGTVEGISDEAGTESLSTGTESVRAVVVTLPNGLHARPAARIAARAKAFTADLSLRAKGGEARARSPVSVMALDIRAGDRVEIAASGEDAEAAAAAIAALIETELPALEDQPAHAPTAIVPSPAASTEPASIDAEPAPDRIAGVCAVPGLVIGTAIHLRKTVQDVALEGKGVTEERQILEAALSEVRAALAATSAGKQPTAAAIAAAHLELVEDDEIVEAARAGIARGESAGWAWRSAIASVADHLRATGNPLLQERVQDLLDLERQVLAIIAGEQAGSLPDMPADAIVLAEGILPSDVMALTGRIAGLCTVDGGPTSHVAVLAAAAGLPTIVAAGKGLARIREGTRIILDAAAGRIDADPAAEALTAAEARIAAAAETRQRDEDAAKQECRTADGTRIELFANLASVEEAAAAVAVGAEGCGLLRTEFLFLERDTAPDEDEQLSVYQAIADTLGDRPLIVRTLDVGGDKPIPFLPIPHEDNPALGLRGVRTSLWRPDLLDAQLRAVLRVRPAGRCRIMVPMVSGLDELRQVRERARAVASSLGDAAPFELGVMIETPAAAMLVDQLADEADFFSVGTNDLTQYTLAMDRTNALVAAQVDAFHPAVLRLIGTAAAAAARRGRPIGACGGLASDPLGAMLLVGLGLGELSVTAACVPTIKARLRGVTVADCTALAERALAQTSTAAVRRLLDEPSVAPTRLAGASA</sequence>
<evidence type="ECO:0000256" key="12">
    <source>
        <dbReference type="ARBA" id="ARBA00022777"/>
    </source>
</evidence>
<evidence type="ECO:0000259" key="15">
    <source>
        <dbReference type="PROSITE" id="PS51350"/>
    </source>
</evidence>
<evidence type="ECO:0000256" key="6">
    <source>
        <dbReference type="ARBA" id="ARBA00022448"/>
    </source>
</evidence>
<dbReference type="InterPro" id="IPR050499">
    <property type="entry name" value="PEP-utilizing_PTS_enzyme"/>
</dbReference>
<evidence type="ECO:0000256" key="4">
    <source>
        <dbReference type="ARBA" id="ARBA00007837"/>
    </source>
</evidence>
<reference evidence="16 17" key="1">
    <citation type="submission" date="2018-03" db="EMBL/GenBank/DDBJ databases">
        <title>The draft genome of Sphingosinicella sp. GL-C-18.</title>
        <authorList>
            <person name="Liu L."/>
            <person name="Li L."/>
            <person name="Liang L."/>
            <person name="Zhang X."/>
            <person name="Wang T."/>
        </authorList>
    </citation>
    <scope>NUCLEOTIDE SEQUENCE [LARGE SCALE GENOMIC DNA]</scope>
    <source>
        <strain evidence="16 17">GL-C-18</strain>
    </source>
</reference>
<dbReference type="NCBIfam" id="TIGR01417">
    <property type="entry name" value="PTS_I_fam"/>
    <property type="match status" value="1"/>
</dbReference>
<dbReference type="PROSITE" id="PS51093">
    <property type="entry name" value="PTS_EIIA_TYPE_1"/>
    <property type="match status" value="1"/>
</dbReference>
<evidence type="ECO:0000256" key="9">
    <source>
        <dbReference type="ARBA" id="ARBA00022679"/>
    </source>
</evidence>
<keyword evidence="10" id="KW-0598">Phosphotransferase system</keyword>
<dbReference type="Pfam" id="PF00358">
    <property type="entry name" value="PTS_EIIA_1"/>
    <property type="match status" value="1"/>
</dbReference>
<dbReference type="InterPro" id="IPR023151">
    <property type="entry name" value="PEP_util_CS"/>
</dbReference>
<dbReference type="Pfam" id="PF05524">
    <property type="entry name" value="PEP-utilisers_N"/>
    <property type="match status" value="1"/>
</dbReference>
<dbReference type="SUPFAM" id="SSF47831">
    <property type="entry name" value="Enzyme I of the PEP:sugar phosphotransferase system HPr-binding (sub)domain"/>
    <property type="match status" value="1"/>
</dbReference>